<name>A0A2W5FE00_9SPHI</name>
<dbReference type="GO" id="GO:0046872">
    <property type="term" value="F:metal ion binding"/>
    <property type="evidence" value="ECO:0007669"/>
    <property type="project" value="UniProtKB-KW"/>
</dbReference>
<dbReference type="PANTHER" id="PTHR30004">
    <property type="entry name" value="4-HYDROXYTHREONINE-4-PHOSPHATE DEHYDROGENASE"/>
    <property type="match status" value="1"/>
</dbReference>
<dbReference type="InterPro" id="IPR005255">
    <property type="entry name" value="PdxA_fam"/>
</dbReference>
<evidence type="ECO:0000313" key="4">
    <source>
        <dbReference type="EMBL" id="PZP51870.1"/>
    </source>
</evidence>
<evidence type="ECO:0000256" key="2">
    <source>
        <dbReference type="ARBA" id="ARBA00023002"/>
    </source>
</evidence>
<organism evidence="4 5">
    <name type="scientific">Pseudopedobacter saltans</name>
    <dbReference type="NCBI Taxonomy" id="151895"/>
    <lineage>
        <taxon>Bacteria</taxon>
        <taxon>Pseudomonadati</taxon>
        <taxon>Bacteroidota</taxon>
        <taxon>Sphingobacteriia</taxon>
        <taxon>Sphingobacteriales</taxon>
        <taxon>Sphingobacteriaceae</taxon>
        <taxon>Pseudopedobacter</taxon>
    </lineage>
</organism>
<keyword evidence="3" id="KW-0520">NAD</keyword>
<keyword evidence="2" id="KW-0560">Oxidoreductase</keyword>
<dbReference type="Pfam" id="PF04166">
    <property type="entry name" value="PdxA"/>
    <property type="match status" value="1"/>
</dbReference>
<evidence type="ECO:0000256" key="3">
    <source>
        <dbReference type="ARBA" id="ARBA00023027"/>
    </source>
</evidence>
<dbReference type="EMBL" id="QFOI01000019">
    <property type="protein sequence ID" value="PZP51870.1"/>
    <property type="molecule type" value="Genomic_DNA"/>
</dbReference>
<sequence length="362" mass="39792">MSSELFKPIIGLTCGDLNGIGLETVIKAVSDNHIFNICTPVIFANNKSVNFYKKTIHESNFSFNIIKDFNKLSNKQVNIFNIWEEDVNINPGEESSIAGSYALKSLQNAIDEIKSGIIDAIVTAPINKNSIHSEAFPYTGHTPFLRDTFEVEDVVMLMCAENMRVAVVTEHVPVQDIVKELSVKKIVSKLKIINQSLKEDFGITKPKIAVLGLNPHAGDHGLIGNEEETLIKPAIKEAKQNNILAFGPYPADGFFAHGQYAQFDAVLAMYHDQGLIPFKSLAIGEGVNYTAGLPIVRTSPDHGTAFDIAGKGIADGQSTLEAIFLAVDIVRSRRQNEEDKANPLRKMSERILGNVVDERISE</sequence>
<accession>A0A2W5FE00</accession>
<dbReference type="NCBIfam" id="TIGR00557">
    <property type="entry name" value="pdxA"/>
    <property type="match status" value="1"/>
</dbReference>
<dbReference type="PANTHER" id="PTHR30004:SF6">
    <property type="entry name" value="D-THREONATE 4-PHOSPHATE DEHYDROGENASE"/>
    <property type="match status" value="1"/>
</dbReference>
<dbReference type="Gene3D" id="3.40.718.10">
    <property type="entry name" value="Isopropylmalate Dehydrogenase"/>
    <property type="match status" value="1"/>
</dbReference>
<proteinExistence type="predicted"/>
<dbReference type="GO" id="GO:0016491">
    <property type="term" value="F:oxidoreductase activity"/>
    <property type="evidence" value="ECO:0007669"/>
    <property type="project" value="UniProtKB-KW"/>
</dbReference>
<evidence type="ECO:0000313" key="5">
    <source>
        <dbReference type="Proteomes" id="UP000249645"/>
    </source>
</evidence>
<keyword evidence="1" id="KW-0479">Metal-binding</keyword>
<protein>
    <submittedName>
        <fullName evidence="4">4-hydroxythreonine-4-phosphate dehydrogenase PdxA</fullName>
    </submittedName>
</protein>
<reference evidence="4 5" key="1">
    <citation type="submission" date="2017-11" db="EMBL/GenBank/DDBJ databases">
        <title>Infants hospitalized years apart are colonized by the same room-sourced microbial strains.</title>
        <authorList>
            <person name="Brooks B."/>
            <person name="Olm M.R."/>
            <person name="Firek B.A."/>
            <person name="Baker R."/>
            <person name="Thomas B.C."/>
            <person name="Morowitz M.J."/>
            <person name="Banfield J.F."/>
        </authorList>
    </citation>
    <scope>NUCLEOTIDE SEQUENCE [LARGE SCALE GENOMIC DNA]</scope>
    <source>
        <strain evidence="4">S2_009_000_R2_76</strain>
    </source>
</reference>
<gene>
    <name evidence="4" type="primary">pdxA</name>
    <name evidence="4" type="ORF">DI598_02165</name>
</gene>
<dbReference type="SUPFAM" id="SSF53659">
    <property type="entry name" value="Isocitrate/Isopropylmalate dehydrogenase-like"/>
    <property type="match status" value="1"/>
</dbReference>
<dbReference type="GO" id="GO:0051287">
    <property type="term" value="F:NAD binding"/>
    <property type="evidence" value="ECO:0007669"/>
    <property type="project" value="InterPro"/>
</dbReference>
<comment type="caution">
    <text evidence="4">The sequence shown here is derived from an EMBL/GenBank/DDBJ whole genome shotgun (WGS) entry which is preliminary data.</text>
</comment>
<dbReference type="Proteomes" id="UP000249645">
    <property type="component" value="Unassembled WGS sequence"/>
</dbReference>
<dbReference type="AlphaFoldDB" id="A0A2W5FE00"/>
<evidence type="ECO:0000256" key="1">
    <source>
        <dbReference type="ARBA" id="ARBA00022723"/>
    </source>
</evidence>